<organism evidence="2 3">
    <name type="scientific">Flavobacterium procerum</name>
    <dbReference type="NCBI Taxonomy" id="1455569"/>
    <lineage>
        <taxon>Bacteria</taxon>
        <taxon>Pseudomonadati</taxon>
        <taxon>Bacteroidota</taxon>
        <taxon>Flavobacteriia</taxon>
        <taxon>Flavobacteriales</taxon>
        <taxon>Flavobacteriaceae</taxon>
        <taxon>Flavobacterium</taxon>
    </lineage>
</organism>
<comment type="caution">
    <text evidence="2">The sequence shown here is derived from an EMBL/GenBank/DDBJ whole genome shotgun (WGS) entry which is preliminary data.</text>
</comment>
<keyword evidence="1" id="KW-1133">Transmembrane helix</keyword>
<dbReference type="Pfam" id="PF17561">
    <property type="entry name" value="TssO"/>
    <property type="match status" value="1"/>
</dbReference>
<evidence type="ECO:0000256" key="1">
    <source>
        <dbReference type="SAM" id="Phobius"/>
    </source>
</evidence>
<keyword evidence="3" id="KW-1185">Reference proteome</keyword>
<evidence type="ECO:0000313" key="2">
    <source>
        <dbReference type="EMBL" id="MFC0079090.1"/>
    </source>
</evidence>
<dbReference type="RefSeq" id="WP_379682434.1">
    <property type="nucleotide sequence ID" value="NZ_JBHLYW010000012.1"/>
</dbReference>
<feature type="transmembrane region" description="Helical" evidence="1">
    <location>
        <begin position="17"/>
        <end position="37"/>
    </location>
</feature>
<protein>
    <submittedName>
        <fullName evidence="2">Type VI secretion system TssO</fullName>
    </submittedName>
</protein>
<keyword evidence="1" id="KW-0472">Membrane</keyword>
<dbReference type="EMBL" id="JBHLYW010000012">
    <property type="protein sequence ID" value="MFC0079090.1"/>
    <property type="molecule type" value="Genomic_DNA"/>
</dbReference>
<reference evidence="2 3" key="1">
    <citation type="submission" date="2024-09" db="EMBL/GenBank/DDBJ databases">
        <authorList>
            <person name="Sun Q."/>
            <person name="Mori K."/>
        </authorList>
    </citation>
    <scope>NUCLEOTIDE SEQUENCE [LARGE SCALE GENOMIC DNA]</scope>
    <source>
        <strain evidence="2 3">CGMCC 1.12926</strain>
    </source>
</reference>
<accession>A0ABV6BUH7</accession>
<dbReference type="Proteomes" id="UP001589734">
    <property type="component" value="Unassembled WGS sequence"/>
</dbReference>
<gene>
    <name evidence="2" type="primary">tssO</name>
    <name evidence="2" type="ORF">ACFFLS_18730</name>
</gene>
<proteinExistence type="predicted"/>
<keyword evidence="1" id="KW-0812">Transmembrane</keyword>
<sequence>MKKAIELDETYWKKLKFNLIFIISAFAIYIGVTKYLFKTPSFNNTDMLNRIDDYEKMQRIKSEYAGKSKLIFKTIDTIKYDINQVQRIDEVKRSISDYKQLYKDNEFHSSYNFCLIGGNLLNVFLEINLEQSTVKKNDTLIQKSLNECKANFKDEH</sequence>
<dbReference type="InterPro" id="IPR039449">
    <property type="entry name" value="TssO"/>
</dbReference>
<evidence type="ECO:0000313" key="3">
    <source>
        <dbReference type="Proteomes" id="UP001589734"/>
    </source>
</evidence>
<name>A0ABV6BUH7_9FLAO</name>